<dbReference type="EMBL" id="BJYK01000006">
    <property type="protein sequence ID" value="GEN80339.1"/>
    <property type="molecule type" value="Genomic_DNA"/>
</dbReference>
<dbReference type="Pfam" id="PF01370">
    <property type="entry name" value="Epimerase"/>
    <property type="match status" value="1"/>
</dbReference>
<dbReference type="SUPFAM" id="SSF51735">
    <property type="entry name" value="NAD(P)-binding Rossmann-fold domains"/>
    <property type="match status" value="1"/>
</dbReference>
<dbReference type="RefSeq" id="WP_034248032.1">
    <property type="nucleotide sequence ID" value="NZ_BJYK01000006.1"/>
</dbReference>
<evidence type="ECO:0000259" key="4">
    <source>
        <dbReference type="Pfam" id="PF01370"/>
    </source>
</evidence>
<protein>
    <submittedName>
        <fullName evidence="5">UDP-glucose 4-epimerase</fullName>
    </submittedName>
</protein>
<evidence type="ECO:0000313" key="6">
    <source>
        <dbReference type="Proteomes" id="UP000321484"/>
    </source>
</evidence>
<feature type="domain" description="NAD-dependent epimerase/dehydratase" evidence="4">
    <location>
        <begin position="7"/>
        <end position="221"/>
    </location>
</feature>
<evidence type="ECO:0000256" key="2">
    <source>
        <dbReference type="ARBA" id="ARBA00023002"/>
    </source>
</evidence>
<accession>A0A511YYR8</accession>
<keyword evidence="6" id="KW-1185">Reference proteome</keyword>
<dbReference type="GO" id="GO:0016491">
    <property type="term" value="F:oxidoreductase activity"/>
    <property type="evidence" value="ECO:0007669"/>
    <property type="project" value="UniProtKB-KW"/>
</dbReference>
<dbReference type="InterPro" id="IPR001509">
    <property type="entry name" value="Epimerase_deHydtase"/>
</dbReference>
<organism evidence="5 6">
    <name type="scientific">Actinotalea fermentans</name>
    <dbReference type="NCBI Taxonomy" id="43671"/>
    <lineage>
        <taxon>Bacteria</taxon>
        <taxon>Bacillati</taxon>
        <taxon>Actinomycetota</taxon>
        <taxon>Actinomycetes</taxon>
        <taxon>Micrococcales</taxon>
        <taxon>Cellulomonadaceae</taxon>
        <taxon>Actinotalea</taxon>
    </lineage>
</organism>
<dbReference type="InterPro" id="IPR036291">
    <property type="entry name" value="NAD(P)-bd_dom_sf"/>
</dbReference>
<comment type="similarity">
    <text evidence="1">Belongs to the NAD(P)-dependent epimerase/dehydratase family.</text>
</comment>
<proteinExistence type="inferred from homology"/>
<dbReference type="AlphaFoldDB" id="A0A511YYR8"/>
<evidence type="ECO:0000256" key="3">
    <source>
        <dbReference type="ARBA" id="ARBA00023027"/>
    </source>
</evidence>
<comment type="caution">
    <text evidence="5">The sequence shown here is derived from an EMBL/GenBank/DDBJ whole genome shotgun (WGS) entry which is preliminary data.</text>
</comment>
<reference evidence="5 6" key="1">
    <citation type="submission" date="2019-07" db="EMBL/GenBank/DDBJ databases">
        <title>Whole genome shotgun sequence of Actinotalea fermentans NBRC 105374.</title>
        <authorList>
            <person name="Hosoyama A."/>
            <person name="Uohara A."/>
            <person name="Ohji S."/>
            <person name="Ichikawa N."/>
        </authorList>
    </citation>
    <scope>NUCLEOTIDE SEQUENCE [LARGE SCALE GENOMIC DNA]</scope>
    <source>
        <strain evidence="5 6">NBRC 105374</strain>
    </source>
</reference>
<evidence type="ECO:0000313" key="5">
    <source>
        <dbReference type="EMBL" id="GEN80339.1"/>
    </source>
</evidence>
<evidence type="ECO:0000256" key="1">
    <source>
        <dbReference type="ARBA" id="ARBA00007637"/>
    </source>
</evidence>
<dbReference type="OrthoDB" id="9795501at2"/>
<dbReference type="PANTHER" id="PTHR43103:SF5">
    <property type="entry name" value="4-EPIMERASE, PUTATIVE (AFU_ORTHOLOGUE AFUA_7G00360)-RELATED"/>
    <property type="match status" value="1"/>
</dbReference>
<sequence>MTQPRTVVVTGAYGKAGRAVVADLLAHGYDVRATDLAGPPGEDAGLGVGLLRADLADYGQAVEALAGADAVVHLGNIPAPGRAPGPQTLNANTAANQNVFLAAARLGLRKVVWASSETTLGLPFDVPPRYAPVDEAHFPLPTTEYALSKVLGEVAAEHVSGWSGIPFVGLRISNIHRPEDYAAVPGYWADPHARKWNLWGYVDVRDVAQACRLGLERETTGSRNVIVAAADTIMRTPSRELLATVFPGVGLTRDIGEFETLLAIDGARELLGYEPQHSWRDHVG</sequence>
<name>A0A511YYR8_9CELL</name>
<keyword evidence="2" id="KW-0560">Oxidoreductase</keyword>
<dbReference type="Gene3D" id="3.40.50.720">
    <property type="entry name" value="NAD(P)-binding Rossmann-like Domain"/>
    <property type="match status" value="1"/>
</dbReference>
<gene>
    <name evidence="5" type="ORF">AFE02nite_20730</name>
</gene>
<keyword evidence="3" id="KW-0520">NAD</keyword>
<dbReference type="PANTHER" id="PTHR43103">
    <property type="entry name" value="NUCLEOSIDE-DIPHOSPHATE-SUGAR EPIMERASE"/>
    <property type="match status" value="1"/>
</dbReference>
<dbReference type="Proteomes" id="UP000321484">
    <property type="component" value="Unassembled WGS sequence"/>
</dbReference>